<keyword evidence="1" id="KW-0472">Membrane</keyword>
<accession>A0A1Y1BUS3</accession>
<evidence type="ECO:0000256" key="1">
    <source>
        <dbReference type="SAM" id="Phobius"/>
    </source>
</evidence>
<sequence>MKNSKPPTRPPREKDRTPLVRAGALLLMAGLLYLLWPSAETAYLAMESVIR</sequence>
<dbReference type="AlphaFoldDB" id="A0A1Y1BUS3"/>
<gene>
    <name evidence="2" type="ORF">BSFP_063880</name>
</gene>
<feature type="transmembrane region" description="Helical" evidence="1">
    <location>
        <begin position="20"/>
        <end position="36"/>
    </location>
</feature>
<dbReference type="RefSeq" id="WP_167347869.1">
    <property type="nucleotide sequence ID" value="NZ_AP018113.1"/>
</dbReference>
<dbReference type="Proteomes" id="UP000218432">
    <property type="component" value="Chromosome 3"/>
</dbReference>
<evidence type="ECO:0000313" key="3">
    <source>
        <dbReference type="Proteomes" id="UP000218432"/>
    </source>
</evidence>
<keyword evidence="1" id="KW-1133">Transmembrane helix</keyword>
<dbReference type="GeneID" id="55510897"/>
<reference evidence="2 3" key="1">
    <citation type="journal article" date="2017" name="Genome Announc.">
        <title>Complete Genome Sequence of Burkholderia stabilis FERMP-21014.</title>
        <authorList>
            <person name="Konishi K."/>
            <person name="Kumagai T."/>
            <person name="Sakasegawa S."/>
            <person name="Tamura T."/>
        </authorList>
    </citation>
    <scope>NUCLEOTIDE SEQUENCE [LARGE SCALE GENOMIC DNA]</scope>
    <source>
        <strain evidence="2 3">FERMP-21014</strain>
    </source>
</reference>
<name>A0A1Y1BUS3_9BURK</name>
<dbReference type="EMBL" id="AP018113">
    <property type="protein sequence ID" value="BAX63515.1"/>
    <property type="molecule type" value="Genomic_DNA"/>
</dbReference>
<proteinExistence type="predicted"/>
<keyword evidence="1" id="KW-0812">Transmembrane</keyword>
<protein>
    <submittedName>
        <fullName evidence="2">Uncharacterized protein</fullName>
    </submittedName>
</protein>
<evidence type="ECO:0000313" key="2">
    <source>
        <dbReference type="EMBL" id="BAX63515.1"/>
    </source>
</evidence>
<organism evidence="2 3">
    <name type="scientific">Burkholderia stabilis</name>
    <dbReference type="NCBI Taxonomy" id="95485"/>
    <lineage>
        <taxon>Bacteria</taxon>
        <taxon>Pseudomonadati</taxon>
        <taxon>Pseudomonadota</taxon>
        <taxon>Betaproteobacteria</taxon>
        <taxon>Burkholderiales</taxon>
        <taxon>Burkholderiaceae</taxon>
        <taxon>Burkholderia</taxon>
        <taxon>Burkholderia cepacia complex</taxon>
    </lineage>
</organism>